<reference evidence="2" key="2">
    <citation type="submission" date="2021-12" db="EMBL/GenBank/DDBJ databases">
        <title>Resequencing data analysis of finger millet.</title>
        <authorList>
            <person name="Hatakeyama M."/>
            <person name="Aluri S."/>
            <person name="Balachadran M.T."/>
            <person name="Sivarajan S.R."/>
            <person name="Poveda L."/>
            <person name="Shimizu-Inatsugi R."/>
            <person name="Schlapbach R."/>
            <person name="Sreeman S.M."/>
            <person name="Shimizu K.K."/>
        </authorList>
    </citation>
    <scope>NUCLEOTIDE SEQUENCE</scope>
</reference>
<reference evidence="2" key="1">
    <citation type="journal article" date="2018" name="DNA Res.">
        <title>Multiple hybrid de novo genome assembly of finger millet, an orphan allotetraploid crop.</title>
        <authorList>
            <person name="Hatakeyama M."/>
            <person name="Aluri S."/>
            <person name="Balachadran M.T."/>
            <person name="Sivarajan S.R."/>
            <person name="Patrignani A."/>
            <person name="Gruter S."/>
            <person name="Poveda L."/>
            <person name="Shimizu-Inatsugi R."/>
            <person name="Baeten J."/>
            <person name="Francoijs K.J."/>
            <person name="Nataraja K.N."/>
            <person name="Reddy Y.A.N."/>
            <person name="Phadnis S."/>
            <person name="Ravikumar R.L."/>
            <person name="Schlapbach R."/>
            <person name="Sreeman S.M."/>
            <person name="Shimizu K.K."/>
        </authorList>
    </citation>
    <scope>NUCLEOTIDE SEQUENCE</scope>
</reference>
<proteinExistence type="predicted"/>
<evidence type="ECO:0000313" key="3">
    <source>
        <dbReference type="Proteomes" id="UP001054889"/>
    </source>
</evidence>
<comment type="caution">
    <text evidence="2">The sequence shown here is derived from an EMBL/GenBank/DDBJ whole genome shotgun (WGS) entry which is preliminary data.</text>
</comment>
<protein>
    <submittedName>
        <fullName evidence="2">Uncharacterized protein</fullName>
    </submittedName>
</protein>
<dbReference type="EMBL" id="BQKI01000018">
    <property type="protein sequence ID" value="GJN10712.1"/>
    <property type="molecule type" value="Genomic_DNA"/>
</dbReference>
<dbReference type="AlphaFoldDB" id="A0AAV5DJK8"/>
<name>A0AAV5DJK8_ELECO</name>
<evidence type="ECO:0000256" key="1">
    <source>
        <dbReference type="SAM" id="MobiDB-lite"/>
    </source>
</evidence>
<keyword evidence="3" id="KW-1185">Reference proteome</keyword>
<evidence type="ECO:0000313" key="2">
    <source>
        <dbReference type="EMBL" id="GJN10712.1"/>
    </source>
</evidence>
<gene>
    <name evidence="2" type="primary">ga28829</name>
    <name evidence="2" type="ORF">PR202_ga28829</name>
</gene>
<dbReference type="Proteomes" id="UP001054889">
    <property type="component" value="Unassembled WGS sequence"/>
</dbReference>
<accession>A0AAV5DJK8</accession>
<sequence>MVHTRGGSAPSARAEASTMKRECPDKSGATRVGKLFFETSFVLRRPVCLIVNSCPEYWEQRLQSEPVKRVRLAKEHWETQCRAFLGI</sequence>
<feature type="region of interest" description="Disordered" evidence="1">
    <location>
        <begin position="1"/>
        <end position="26"/>
    </location>
</feature>
<organism evidence="2 3">
    <name type="scientific">Eleusine coracana subsp. coracana</name>
    <dbReference type="NCBI Taxonomy" id="191504"/>
    <lineage>
        <taxon>Eukaryota</taxon>
        <taxon>Viridiplantae</taxon>
        <taxon>Streptophyta</taxon>
        <taxon>Embryophyta</taxon>
        <taxon>Tracheophyta</taxon>
        <taxon>Spermatophyta</taxon>
        <taxon>Magnoliopsida</taxon>
        <taxon>Liliopsida</taxon>
        <taxon>Poales</taxon>
        <taxon>Poaceae</taxon>
        <taxon>PACMAD clade</taxon>
        <taxon>Chloridoideae</taxon>
        <taxon>Cynodonteae</taxon>
        <taxon>Eleusininae</taxon>
        <taxon>Eleusine</taxon>
    </lineage>
</organism>